<organism evidence="1 2">
    <name type="scientific">Blattamonas nauphoetae</name>
    <dbReference type="NCBI Taxonomy" id="2049346"/>
    <lineage>
        <taxon>Eukaryota</taxon>
        <taxon>Metamonada</taxon>
        <taxon>Preaxostyla</taxon>
        <taxon>Oxymonadida</taxon>
        <taxon>Blattamonas</taxon>
    </lineage>
</organism>
<sequence>MRKEQLEFGTEYKVVRFTLGSTPIHFEDIPTRIQTPMEPARIEKCTNRMLNAARTELVVSLEGRKLRANLGFLSLSAESGSWKSIGGIEADDDTHCSVRFLTGDAENTTHIKFGKEYTLKTISADESNFVVNDGIIVRVPFPPKITRIKCMFVDSRKTSCIVVLTGTDLIVGNSLNVTLNDSLSVIASITSETEGRTNGISIGMNGMLKYGTTYEITSLEPTNVEDGVILFEHLLLFTTEENRIVELFVSEGGIDSTADCEVFAAPCSSIVVGWKGGAERGGSEGVVLRIVDSARFGGGIWVGQSRLEIGSVFWGESWVEVEEGWDGKGRRREWWEWEEDRC</sequence>
<evidence type="ECO:0000313" key="1">
    <source>
        <dbReference type="EMBL" id="KAK2961787.1"/>
    </source>
</evidence>
<dbReference type="EMBL" id="JARBJD010000014">
    <property type="protein sequence ID" value="KAK2961787.1"/>
    <property type="molecule type" value="Genomic_DNA"/>
</dbReference>
<gene>
    <name evidence="1" type="ORF">BLNAU_3224</name>
</gene>
<dbReference type="Proteomes" id="UP001281761">
    <property type="component" value="Unassembled WGS sequence"/>
</dbReference>
<protein>
    <submittedName>
        <fullName evidence="1">Uncharacterized protein</fullName>
    </submittedName>
</protein>
<reference evidence="1 2" key="1">
    <citation type="journal article" date="2022" name="bioRxiv">
        <title>Genomics of Preaxostyla Flagellates Illuminates Evolutionary Transitions and the Path Towards Mitochondrial Loss.</title>
        <authorList>
            <person name="Novak L.V.F."/>
            <person name="Treitli S.C."/>
            <person name="Pyrih J."/>
            <person name="Halakuc P."/>
            <person name="Pipaliya S.V."/>
            <person name="Vacek V."/>
            <person name="Brzon O."/>
            <person name="Soukal P."/>
            <person name="Eme L."/>
            <person name="Dacks J.B."/>
            <person name="Karnkowska A."/>
            <person name="Elias M."/>
            <person name="Hampl V."/>
        </authorList>
    </citation>
    <scope>NUCLEOTIDE SEQUENCE [LARGE SCALE GENOMIC DNA]</scope>
    <source>
        <strain evidence="1">NAU3</strain>
        <tissue evidence="1">Gut</tissue>
    </source>
</reference>
<name>A0ABQ9YDF2_9EUKA</name>
<accession>A0ABQ9YDF2</accession>
<keyword evidence="2" id="KW-1185">Reference proteome</keyword>
<comment type="caution">
    <text evidence="1">The sequence shown here is derived from an EMBL/GenBank/DDBJ whole genome shotgun (WGS) entry which is preliminary data.</text>
</comment>
<evidence type="ECO:0000313" key="2">
    <source>
        <dbReference type="Proteomes" id="UP001281761"/>
    </source>
</evidence>
<proteinExistence type="predicted"/>